<evidence type="ECO:0000256" key="1">
    <source>
        <dbReference type="SAM" id="SignalP"/>
    </source>
</evidence>
<dbReference type="Proteomes" id="UP000501705">
    <property type="component" value="Chromosome"/>
</dbReference>
<dbReference type="RefSeq" id="WP_167462164.1">
    <property type="nucleotide sequence ID" value="NZ_CP046171.1"/>
</dbReference>
<organism evidence="2 3">
    <name type="scientific">Nocardia brasiliensis</name>
    <dbReference type="NCBI Taxonomy" id="37326"/>
    <lineage>
        <taxon>Bacteria</taxon>
        <taxon>Bacillati</taxon>
        <taxon>Actinomycetota</taxon>
        <taxon>Actinomycetes</taxon>
        <taxon>Mycobacteriales</taxon>
        <taxon>Nocardiaceae</taxon>
        <taxon>Nocardia</taxon>
    </lineage>
</organism>
<accession>A0A6G9XQB4</accession>
<name>A0A6G9XQB4_NOCBR</name>
<protein>
    <submittedName>
        <fullName evidence="2">Uncharacterized protein</fullName>
    </submittedName>
</protein>
<dbReference type="AlphaFoldDB" id="A0A6G9XQB4"/>
<reference evidence="2 3" key="1">
    <citation type="journal article" date="2019" name="ACS Chem. Biol.">
        <title>Identification and Mobilization of a Cryptic Antibiotic Biosynthesis Gene Locus from a Human-Pathogenic Nocardia Isolate.</title>
        <authorList>
            <person name="Herisse M."/>
            <person name="Ishida K."/>
            <person name="Porter J.L."/>
            <person name="Howden B."/>
            <person name="Hertweck C."/>
            <person name="Stinear T.P."/>
            <person name="Pidot S.J."/>
        </authorList>
    </citation>
    <scope>NUCLEOTIDE SEQUENCE [LARGE SCALE GENOMIC DNA]</scope>
    <source>
        <strain evidence="2 3">AUSMDU00024985</strain>
    </source>
</reference>
<sequence>MQKLMGTVSVRVFTACAAIGAGVLLGGGPASAQPLDAPRAPSTVAPVADPHTLVAQFIRVLNTGSSGLCLPFATGSNAGTPGCG</sequence>
<gene>
    <name evidence="2" type="ORF">F5X71_12935</name>
</gene>
<proteinExistence type="predicted"/>
<feature type="signal peptide" evidence="1">
    <location>
        <begin position="1"/>
        <end position="32"/>
    </location>
</feature>
<feature type="chain" id="PRO_5026068025" evidence="1">
    <location>
        <begin position="33"/>
        <end position="84"/>
    </location>
</feature>
<keyword evidence="1" id="KW-0732">Signal</keyword>
<evidence type="ECO:0000313" key="2">
    <source>
        <dbReference type="EMBL" id="QIS03096.1"/>
    </source>
</evidence>
<dbReference type="EMBL" id="CP046171">
    <property type="protein sequence ID" value="QIS03096.1"/>
    <property type="molecule type" value="Genomic_DNA"/>
</dbReference>
<evidence type="ECO:0000313" key="3">
    <source>
        <dbReference type="Proteomes" id="UP000501705"/>
    </source>
</evidence>